<evidence type="ECO:0000313" key="4">
    <source>
        <dbReference type="Proteomes" id="UP001199296"/>
    </source>
</evidence>
<dbReference type="InterPro" id="IPR036650">
    <property type="entry name" value="CAT_RNA-bd_dom_sf"/>
</dbReference>
<dbReference type="InterPro" id="IPR004341">
    <property type="entry name" value="CAT_RNA-bd_dom"/>
</dbReference>
<dbReference type="RefSeq" id="WP_229346713.1">
    <property type="nucleotide sequence ID" value="NZ_JAJFAT010000028.1"/>
</dbReference>
<name>A0AAW4X2H0_9FIRM</name>
<keyword evidence="4" id="KW-1185">Reference proteome</keyword>
<dbReference type="Proteomes" id="UP001199296">
    <property type="component" value="Unassembled WGS sequence"/>
</dbReference>
<accession>A0AAW4X2H0</accession>
<keyword evidence="1" id="KW-0677">Repeat</keyword>
<dbReference type="AlphaFoldDB" id="A0AAW4X2H0"/>
<dbReference type="EMBL" id="JAJFAT010000028">
    <property type="protein sequence ID" value="MCC3146013.1"/>
    <property type="molecule type" value="Genomic_DNA"/>
</dbReference>
<feature type="domain" description="PRD" evidence="2">
    <location>
        <begin position="74"/>
        <end position="179"/>
    </location>
</feature>
<protein>
    <submittedName>
        <fullName evidence="3">PRD domain-containing protein</fullName>
    </submittedName>
</protein>
<sequence>MAAREFYRIKKVFNNNVVLAEKDAEAQEYILIGKGIGFSSQKGKTINKNNFEIEKEFIPLEGEKRKNYLRLLEEVDSKVIAVTEEIITLVGDELGEDINQYIRIGLTDHIAFTLKRIKDGIEIVNPFLTETRTLYKKEYSLAKKAVEIMEKNFKLEIPEAEVGFIAFHIHGARSNSEVSKTVKNTSLIKKLVAKVEAEIGHNLAYESLNYARLVNHLRFALERIENNKEDNLNPLLENIKNNFAESFSLAAKLAEIIELRLDCEITEDEKGYLAIHLQRLKREVGID</sequence>
<dbReference type="SUPFAM" id="SSF50151">
    <property type="entry name" value="SacY-like RNA-binding domain"/>
    <property type="match status" value="1"/>
</dbReference>
<gene>
    <name evidence="3" type="ORF">LJ207_11875</name>
</gene>
<evidence type="ECO:0000313" key="3">
    <source>
        <dbReference type="EMBL" id="MCC3146013.1"/>
    </source>
</evidence>
<dbReference type="InterPro" id="IPR036634">
    <property type="entry name" value="PRD_sf"/>
</dbReference>
<dbReference type="SMART" id="SM01061">
    <property type="entry name" value="CAT_RBD"/>
    <property type="match status" value="1"/>
</dbReference>
<comment type="caution">
    <text evidence="3">The sequence shown here is derived from an EMBL/GenBank/DDBJ whole genome shotgun (WGS) entry which is preliminary data.</text>
</comment>
<dbReference type="SUPFAM" id="SSF63520">
    <property type="entry name" value="PTS-regulatory domain, PRD"/>
    <property type="match status" value="2"/>
</dbReference>
<organism evidence="3 4">
    <name type="scientific">Halanaerobium polyolivorans</name>
    <dbReference type="NCBI Taxonomy" id="2886943"/>
    <lineage>
        <taxon>Bacteria</taxon>
        <taxon>Bacillati</taxon>
        <taxon>Bacillota</taxon>
        <taxon>Clostridia</taxon>
        <taxon>Halanaerobiales</taxon>
        <taxon>Halanaerobiaceae</taxon>
        <taxon>Halanaerobium</taxon>
    </lineage>
</organism>
<evidence type="ECO:0000256" key="1">
    <source>
        <dbReference type="ARBA" id="ARBA00022737"/>
    </source>
</evidence>
<dbReference type="Pfam" id="PF03123">
    <property type="entry name" value="CAT_RBD"/>
    <property type="match status" value="1"/>
</dbReference>
<dbReference type="Pfam" id="PF00874">
    <property type="entry name" value="PRD"/>
    <property type="match status" value="2"/>
</dbReference>
<dbReference type="PROSITE" id="PS51372">
    <property type="entry name" value="PRD_2"/>
    <property type="match status" value="2"/>
</dbReference>
<evidence type="ECO:0000259" key="2">
    <source>
        <dbReference type="PROSITE" id="PS51372"/>
    </source>
</evidence>
<dbReference type="GO" id="GO:0003723">
    <property type="term" value="F:RNA binding"/>
    <property type="evidence" value="ECO:0007669"/>
    <property type="project" value="InterPro"/>
</dbReference>
<reference evidence="3 4" key="1">
    <citation type="submission" date="2021-10" db="EMBL/GenBank/DDBJ databases">
        <authorList>
            <person name="Grouzdev D.S."/>
            <person name="Pantiukh K.S."/>
            <person name="Krutkina M.S."/>
        </authorList>
    </citation>
    <scope>NUCLEOTIDE SEQUENCE [LARGE SCALE GENOMIC DNA]</scope>
    <source>
        <strain evidence="3 4">Z-7514</strain>
    </source>
</reference>
<dbReference type="PANTHER" id="PTHR30185:SF16">
    <property type="entry name" value="PROTEIN GLCT"/>
    <property type="match status" value="1"/>
</dbReference>
<feature type="domain" description="PRD" evidence="2">
    <location>
        <begin position="181"/>
        <end position="287"/>
    </location>
</feature>
<proteinExistence type="predicted"/>
<dbReference type="GO" id="GO:0006355">
    <property type="term" value="P:regulation of DNA-templated transcription"/>
    <property type="evidence" value="ECO:0007669"/>
    <property type="project" value="InterPro"/>
</dbReference>
<dbReference type="PANTHER" id="PTHR30185">
    <property type="entry name" value="CRYPTIC BETA-GLUCOSIDE BGL OPERON ANTITERMINATOR"/>
    <property type="match status" value="1"/>
</dbReference>
<dbReference type="Gene3D" id="2.30.24.10">
    <property type="entry name" value="CAT RNA-binding domain"/>
    <property type="match status" value="1"/>
</dbReference>
<dbReference type="Gene3D" id="1.10.1790.10">
    <property type="entry name" value="PRD domain"/>
    <property type="match status" value="2"/>
</dbReference>
<dbReference type="InterPro" id="IPR050661">
    <property type="entry name" value="BglG_antiterminators"/>
</dbReference>
<dbReference type="InterPro" id="IPR011608">
    <property type="entry name" value="PRD"/>
</dbReference>